<dbReference type="AlphaFoldDB" id="A0A2W7N020"/>
<accession>A0A2W7N020</accession>
<keyword evidence="2" id="KW-1185">Reference proteome</keyword>
<protein>
    <submittedName>
        <fullName evidence="1">Uncharacterized protein</fullName>
    </submittedName>
</protein>
<sequence>MNKVSKYLIICLLVTLNTSLFIFKDNITSLYLNDLESYKVKQNKVFIKDMLKSDSLESKIALHKCNEIESLIEDIEYCDAYQLVAIINDKKILNNWSNDTYTGKIIFFVNPNSIDTFLINNDNTTVKYKSIFNNLNVNVFFLILKKEVYFPFVSTTHKDISMNYLAFINKWNQSNNR</sequence>
<evidence type="ECO:0000313" key="1">
    <source>
        <dbReference type="EMBL" id="PZX13420.1"/>
    </source>
</evidence>
<proteinExistence type="predicted"/>
<comment type="caution">
    <text evidence="1">The sequence shown here is derived from an EMBL/GenBank/DDBJ whole genome shotgun (WGS) entry which is preliminary data.</text>
</comment>
<reference evidence="1 2" key="1">
    <citation type="submission" date="2018-06" db="EMBL/GenBank/DDBJ databases">
        <title>Genomic Encyclopedia of Archaeal and Bacterial Type Strains, Phase II (KMG-II): from individual species to whole genera.</title>
        <authorList>
            <person name="Goeker M."/>
        </authorList>
    </citation>
    <scope>NUCLEOTIDE SEQUENCE [LARGE SCALE GENOMIC DNA]</scope>
    <source>
        <strain evidence="1 2">DSM 6779</strain>
    </source>
</reference>
<dbReference type="Proteomes" id="UP000249239">
    <property type="component" value="Unassembled WGS sequence"/>
</dbReference>
<organism evidence="1 2">
    <name type="scientific">Breznakibacter xylanolyticus</name>
    <dbReference type="NCBI Taxonomy" id="990"/>
    <lineage>
        <taxon>Bacteria</taxon>
        <taxon>Pseudomonadati</taxon>
        <taxon>Bacteroidota</taxon>
        <taxon>Bacteroidia</taxon>
        <taxon>Marinilabiliales</taxon>
        <taxon>Marinilabiliaceae</taxon>
        <taxon>Breznakibacter</taxon>
    </lineage>
</organism>
<gene>
    <name evidence="1" type="ORF">LX69_02676</name>
</gene>
<evidence type="ECO:0000313" key="2">
    <source>
        <dbReference type="Proteomes" id="UP000249239"/>
    </source>
</evidence>
<name>A0A2W7N020_9BACT</name>
<dbReference type="EMBL" id="QKZK01000026">
    <property type="protein sequence ID" value="PZX13420.1"/>
    <property type="molecule type" value="Genomic_DNA"/>
</dbReference>
<dbReference type="RefSeq" id="WP_111446516.1">
    <property type="nucleotide sequence ID" value="NZ_QKZK01000026.1"/>
</dbReference>